<keyword evidence="3" id="KW-1185">Reference proteome</keyword>
<dbReference type="Gene3D" id="3.10.450.50">
    <property type="match status" value="1"/>
</dbReference>
<dbReference type="Pfam" id="PF14534">
    <property type="entry name" value="DUF4440"/>
    <property type="match status" value="1"/>
</dbReference>
<evidence type="ECO:0000313" key="3">
    <source>
        <dbReference type="Proteomes" id="UP001596237"/>
    </source>
</evidence>
<evidence type="ECO:0000313" key="2">
    <source>
        <dbReference type="EMBL" id="MFC6391075.1"/>
    </source>
</evidence>
<sequence>MTATHTEDTAIRAVIDDWVSAVAANDIAAITRVYAEDGSILAAGTPPMQGHAAIAAFWDGLLKASAGTLTFGPTSIRIADGTAMACELGTYSFTTTANGSQIRNAGNYVVVWIKQNNAWKVLVDSLVSE</sequence>
<comment type="caution">
    <text evidence="2">The sequence shown here is derived from an EMBL/GenBank/DDBJ whole genome shotgun (WGS) entry which is preliminary data.</text>
</comment>
<dbReference type="InterPro" id="IPR032710">
    <property type="entry name" value="NTF2-like_dom_sf"/>
</dbReference>
<dbReference type="InterPro" id="IPR011944">
    <property type="entry name" value="Steroid_delta5-4_isomerase"/>
</dbReference>
<dbReference type="InterPro" id="IPR027843">
    <property type="entry name" value="DUF4440"/>
</dbReference>
<evidence type="ECO:0000259" key="1">
    <source>
        <dbReference type="Pfam" id="PF14534"/>
    </source>
</evidence>
<gene>
    <name evidence="2" type="ORF">ACFQDP_17280</name>
</gene>
<dbReference type="EMBL" id="JBHSTT010000056">
    <property type="protein sequence ID" value="MFC6391075.1"/>
    <property type="molecule type" value="Genomic_DNA"/>
</dbReference>
<feature type="domain" description="DUF4440" evidence="1">
    <location>
        <begin position="11"/>
        <end position="121"/>
    </location>
</feature>
<name>A0ABW1WV60_9HYPH</name>
<accession>A0ABW1WV60</accession>
<organism evidence="2 3">
    <name type="scientific">Methylorubrum zatmanii</name>
    <dbReference type="NCBI Taxonomy" id="29429"/>
    <lineage>
        <taxon>Bacteria</taxon>
        <taxon>Pseudomonadati</taxon>
        <taxon>Pseudomonadota</taxon>
        <taxon>Alphaproteobacteria</taxon>
        <taxon>Hyphomicrobiales</taxon>
        <taxon>Methylobacteriaceae</taxon>
        <taxon>Methylorubrum</taxon>
    </lineage>
</organism>
<proteinExistence type="predicted"/>
<dbReference type="Proteomes" id="UP001596237">
    <property type="component" value="Unassembled WGS sequence"/>
</dbReference>
<dbReference type="RefSeq" id="WP_192283142.1">
    <property type="nucleotide sequence ID" value="NZ_JBHSTT010000056.1"/>
</dbReference>
<reference evidence="3" key="1">
    <citation type="journal article" date="2019" name="Int. J. Syst. Evol. Microbiol.">
        <title>The Global Catalogue of Microorganisms (GCM) 10K type strain sequencing project: providing services to taxonomists for standard genome sequencing and annotation.</title>
        <authorList>
            <consortium name="The Broad Institute Genomics Platform"/>
            <consortium name="The Broad Institute Genome Sequencing Center for Infectious Disease"/>
            <person name="Wu L."/>
            <person name="Ma J."/>
        </authorList>
    </citation>
    <scope>NUCLEOTIDE SEQUENCE [LARGE SCALE GENOMIC DNA]</scope>
    <source>
        <strain evidence="3">CCUG 36916</strain>
    </source>
</reference>
<dbReference type="NCBIfam" id="TIGR02246">
    <property type="entry name" value="SgcJ/EcaC family oxidoreductase"/>
    <property type="match status" value="1"/>
</dbReference>
<protein>
    <submittedName>
        <fullName evidence="2">YybH family protein</fullName>
    </submittedName>
</protein>
<dbReference type="SUPFAM" id="SSF54427">
    <property type="entry name" value="NTF2-like"/>
    <property type="match status" value="1"/>
</dbReference>